<keyword evidence="1" id="KW-0539">Nucleus</keyword>
<proteinExistence type="inferred from homology"/>
<dbReference type="InterPro" id="IPR018289">
    <property type="entry name" value="MULE_transposase_dom"/>
</dbReference>
<comment type="subcellular location">
    <subcellularLocation>
        <location evidence="1">Nucleus</location>
    </subcellularLocation>
</comment>
<evidence type="ECO:0000259" key="2">
    <source>
        <dbReference type="Pfam" id="PF10551"/>
    </source>
</evidence>
<keyword evidence="4" id="KW-1185">Reference proteome</keyword>
<gene>
    <name evidence="3" type="ORF">LSALG_LOCUS29470</name>
</gene>
<dbReference type="EMBL" id="OX465082">
    <property type="protein sequence ID" value="CAI9290267.1"/>
    <property type="molecule type" value="Genomic_DNA"/>
</dbReference>
<comment type="function">
    <text evidence="1">Putative transcription activator involved in regulating light control of development.</text>
</comment>
<comment type="similarity">
    <text evidence="1">Belongs to the FHY3/FAR1 family.</text>
</comment>
<dbReference type="InterPro" id="IPR031052">
    <property type="entry name" value="FHY3/FAR1"/>
</dbReference>
<dbReference type="Proteomes" id="UP001177003">
    <property type="component" value="Chromosome 6"/>
</dbReference>
<name>A0AA35ZE14_LACSI</name>
<keyword evidence="1" id="KW-0862">Zinc</keyword>
<organism evidence="3 4">
    <name type="scientific">Lactuca saligna</name>
    <name type="common">Willowleaf lettuce</name>
    <dbReference type="NCBI Taxonomy" id="75948"/>
    <lineage>
        <taxon>Eukaryota</taxon>
        <taxon>Viridiplantae</taxon>
        <taxon>Streptophyta</taxon>
        <taxon>Embryophyta</taxon>
        <taxon>Tracheophyta</taxon>
        <taxon>Spermatophyta</taxon>
        <taxon>Magnoliopsida</taxon>
        <taxon>eudicotyledons</taxon>
        <taxon>Gunneridae</taxon>
        <taxon>Pentapetalae</taxon>
        <taxon>asterids</taxon>
        <taxon>campanulids</taxon>
        <taxon>Asterales</taxon>
        <taxon>Asteraceae</taxon>
        <taxon>Cichorioideae</taxon>
        <taxon>Cichorieae</taxon>
        <taxon>Lactucinae</taxon>
        <taxon>Lactuca</taxon>
    </lineage>
</organism>
<keyword evidence="1" id="KW-0863">Zinc-finger</keyword>
<reference evidence="3" key="1">
    <citation type="submission" date="2023-04" db="EMBL/GenBank/DDBJ databases">
        <authorList>
            <person name="Vijverberg K."/>
            <person name="Xiong W."/>
            <person name="Schranz E."/>
        </authorList>
    </citation>
    <scope>NUCLEOTIDE SEQUENCE</scope>
</reference>
<dbReference type="Pfam" id="PF10551">
    <property type="entry name" value="MULE"/>
    <property type="match status" value="1"/>
</dbReference>
<evidence type="ECO:0000256" key="1">
    <source>
        <dbReference type="RuleBase" id="RU367018"/>
    </source>
</evidence>
<dbReference type="PANTHER" id="PTHR31669">
    <property type="entry name" value="PROTEIN FAR1-RELATED SEQUENCE 10-RELATED"/>
    <property type="match status" value="1"/>
</dbReference>
<dbReference type="GO" id="GO:0006355">
    <property type="term" value="P:regulation of DNA-templated transcription"/>
    <property type="evidence" value="ECO:0007669"/>
    <property type="project" value="UniProtKB-UniRule"/>
</dbReference>
<evidence type="ECO:0000313" key="4">
    <source>
        <dbReference type="Proteomes" id="UP001177003"/>
    </source>
</evidence>
<dbReference type="AlphaFoldDB" id="A0AA35ZE14"/>
<evidence type="ECO:0000313" key="3">
    <source>
        <dbReference type="EMBL" id="CAI9290267.1"/>
    </source>
</evidence>
<sequence>MENGGEAREGGNGHEVIIGGSCGVVGKIEGIVFETELAEQAIEPYINENVNTNDFVEATCESEELNDFGVNIKIDEDNVNDERILRKIKDDYTKFNDVVVFDVTYMTNKFKMPFAPFTGVNHHGQSILFGVALLENEKEETFEWLFEHFLKCMFGKKQEIGHLRSYVSCYNDFQETHIHRVNSDTIEQFEATWEDMCIKYELESNYCLSNMYNQHIHWAKPFLKDIFFAGITTTRRSESINSFFDGFVNSRTMLNEFVVQYGKVVESRRASKEDKDFKTMNSRPVLSSVHPIEEKAAAAPFPTISGATSLPVEVGAPVINHQEATDVVLLPKKTNSYHSSLIQSWRQLLPVLYRTSSPPPSFHSAAPLIASVAVVCKLNPRRRFIGATS</sequence>
<protein>
    <recommendedName>
        <fullName evidence="1">Protein FAR1-RELATED SEQUENCE</fullName>
    </recommendedName>
</protein>
<accession>A0AA35ZE14</accession>
<dbReference type="PANTHER" id="PTHR31669:SF304">
    <property type="entry name" value="PROTEIN FAR1-RELATED SEQUENCE"/>
    <property type="match status" value="1"/>
</dbReference>
<dbReference type="GO" id="GO:0005634">
    <property type="term" value="C:nucleus"/>
    <property type="evidence" value="ECO:0007669"/>
    <property type="project" value="UniProtKB-SubCell"/>
</dbReference>
<dbReference type="GO" id="GO:0008270">
    <property type="term" value="F:zinc ion binding"/>
    <property type="evidence" value="ECO:0007669"/>
    <property type="project" value="UniProtKB-UniRule"/>
</dbReference>
<keyword evidence="1" id="KW-0479">Metal-binding</keyword>
<feature type="domain" description="MULE transposase" evidence="2">
    <location>
        <begin position="98"/>
        <end position="157"/>
    </location>
</feature>